<dbReference type="EMBL" id="BDES01000005">
    <property type="protein sequence ID" value="GCD51659.1"/>
    <property type="molecule type" value="Genomic_DNA"/>
</dbReference>
<protein>
    <submittedName>
        <fullName evidence="1">Uncharacterized protein</fullName>
    </submittedName>
</protein>
<organism evidence="1 2">
    <name type="scientific">Acetobacter pasteurianus NBRC 3188</name>
    <dbReference type="NCBI Taxonomy" id="1226663"/>
    <lineage>
        <taxon>Bacteria</taxon>
        <taxon>Pseudomonadati</taxon>
        <taxon>Pseudomonadota</taxon>
        <taxon>Alphaproteobacteria</taxon>
        <taxon>Acetobacterales</taxon>
        <taxon>Acetobacteraceae</taxon>
        <taxon>Acetobacter</taxon>
    </lineage>
</organism>
<sequence>MLVSAAHRPNNRTCLRNQVQVGVCGECAGCGGCLAASHMACTVFEVIKKRFYKINIHTQWGSGIFFPCACFAVQLHNLAVLAEAAAVACIQIAFCQHTINRDNGMFCCFHMVIWIRGDGLIVKNGSTVYQHTRRHKPPVKEQAMFCRYQHILVRRTVCQSIF</sequence>
<dbReference type="AlphaFoldDB" id="A0A401WQQ6"/>
<dbReference type="Proteomes" id="UP000287300">
    <property type="component" value="Unassembled WGS sequence"/>
</dbReference>
<gene>
    <name evidence="1" type="ORF">NBRC3188_0356</name>
</gene>
<name>A0A401WQQ6_ACEPA</name>
<accession>A0A401WQQ6</accession>
<evidence type="ECO:0000313" key="1">
    <source>
        <dbReference type="EMBL" id="GCD51659.1"/>
    </source>
</evidence>
<proteinExistence type="predicted"/>
<reference evidence="1 2" key="1">
    <citation type="submission" date="2016-06" db="EMBL/GenBank/DDBJ databases">
        <title>Acetobacter pasteurianus NBRC 3188 whole genome sequencing project.</title>
        <authorList>
            <person name="Matsutani M."/>
            <person name="Shiwa Y."/>
            <person name="Okamoto-Kainuma A."/>
            <person name="Ishikawa M."/>
            <person name="Koizumi Y."/>
            <person name="Yoshikawa H."/>
            <person name="Yakushi T."/>
            <person name="Matsushita K."/>
        </authorList>
    </citation>
    <scope>NUCLEOTIDE SEQUENCE [LARGE SCALE GENOMIC DNA]</scope>
    <source>
        <strain evidence="1 2">NBRC 3188</strain>
    </source>
</reference>
<comment type="caution">
    <text evidence="1">The sequence shown here is derived from an EMBL/GenBank/DDBJ whole genome shotgun (WGS) entry which is preliminary data.</text>
</comment>
<evidence type="ECO:0000313" key="2">
    <source>
        <dbReference type="Proteomes" id="UP000287300"/>
    </source>
</evidence>